<sequence>MTEVAAQEKSKLYFVFPNTVDAETINNFNVADLKITPAMYSNYAFVISTTPTEHSDNFLNKVDSHTDIINNVQNLLNLETVFSGINKAIREGNFHGAVSRIQHSDNDGGSKSVIVTQCVVVKTSLNDHNFFFKIFLRTAPFTAFIDQESGKLVADQETVSNITIDDVLEPELYLTDNHGNQFHPESFFNMRKHGIRNSEFNLSSEVLKRGVTQTLLQDQQAWGIIVRQAIPQILEKQAVA</sequence>
<evidence type="ECO:0000313" key="1">
    <source>
        <dbReference type="EMBL" id="QIC72129.1"/>
    </source>
</evidence>
<geneLocation type="plasmid" evidence="2">
    <name>pb18-3</name>
</geneLocation>
<organism evidence="1 2">
    <name type="scientific">Acinetobacter indicus</name>
    <dbReference type="NCBI Taxonomy" id="756892"/>
    <lineage>
        <taxon>Bacteria</taxon>
        <taxon>Pseudomonadati</taxon>
        <taxon>Pseudomonadota</taxon>
        <taxon>Gammaproteobacteria</taxon>
        <taxon>Moraxellales</taxon>
        <taxon>Moraxellaceae</taxon>
        <taxon>Acinetobacter</taxon>
    </lineage>
</organism>
<keyword evidence="1" id="KW-0614">Plasmid</keyword>
<dbReference type="RefSeq" id="WP_163146688.1">
    <property type="nucleotide sequence ID" value="NZ_CP044458.1"/>
</dbReference>
<name>A0A6C0Y7P2_9GAMM</name>
<accession>A0A6C0Y7P2</accession>
<dbReference type="Proteomes" id="UP000503440">
    <property type="component" value="Plasmid pB18-3"/>
</dbReference>
<reference evidence="1 2" key="1">
    <citation type="submission" date="2019-09" db="EMBL/GenBank/DDBJ databases">
        <title>Non-baumannii Acinetobacter spp. carrying blaNDM-1 isolated in China.</title>
        <authorList>
            <person name="Cui C."/>
            <person name="Chen C."/>
            <person name="Sun J."/>
            <person name="Liu Y."/>
        </authorList>
    </citation>
    <scope>NUCLEOTIDE SEQUENCE [LARGE SCALE GENOMIC DNA]</scope>
    <source>
        <strain evidence="1 2">B18</strain>
        <plasmid evidence="2">pb18-3</plasmid>
    </source>
</reference>
<protein>
    <submittedName>
        <fullName evidence="1">Uncharacterized protein</fullName>
    </submittedName>
</protein>
<proteinExistence type="predicted"/>
<dbReference type="AlphaFoldDB" id="A0A6C0Y7P2"/>
<evidence type="ECO:0000313" key="2">
    <source>
        <dbReference type="Proteomes" id="UP000503440"/>
    </source>
</evidence>
<dbReference type="EMBL" id="CP044458">
    <property type="protein sequence ID" value="QIC72129.1"/>
    <property type="molecule type" value="Genomic_DNA"/>
</dbReference>
<gene>
    <name evidence="1" type="ORF">FSC09_17370</name>
</gene>